<keyword evidence="1" id="KW-0812">Transmembrane</keyword>
<dbReference type="RefSeq" id="WP_002355763.1">
    <property type="nucleotide sequence ID" value="NZ_GL454411.1"/>
</dbReference>
<dbReference type="EMBL" id="AEBR01000005">
    <property type="protein sequence ID" value="EFM84130.1"/>
    <property type="molecule type" value="Genomic_DNA"/>
</dbReference>
<organism evidence="3 4">
    <name type="scientific">Enterococcus faecalis TX4248</name>
    <dbReference type="NCBI Taxonomy" id="749495"/>
    <lineage>
        <taxon>Bacteria</taxon>
        <taxon>Bacillati</taxon>
        <taxon>Bacillota</taxon>
        <taxon>Bacilli</taxon>
        <taxon>Lactobacillales</taxon>
        <taxon>Enterococcaceae</taxon>
        <taxon>Enterococcus</taxon>
    </lineage>
</organism>
<evidence type="ECO:0000256" key="2">
    <source>
        <dbReference type="SAM" id="SignalP"/>
    </source>
</evidence>
<dbReference type="Proteomes" id="UP000004846">
    <property type="component" value="Unassembled WGS sequence"/>
</dbReference>
<feature type="signal peptide" evidence="2">
    <location>
        <begin position="1"/>
        <end position="28"/>
    </location>
</feature>
<keyword evidence="2" id="KW-0732">Signal</keyword>
<dbReference type="HOGENOM" id="CLU_038937_0_0_9"/>
<proteinExistence type="predicted"/>
<evidence type="ECO:0000256" key="1">
    <source>
        <dbReference type="SAM" id="Phobius"/>
    </source>
</evidence>
<evidence type="ECO:0000313" key="4">
    <source>
        <dbReference type="Proteomes" id="UP000004846"/>
    </source>
</evidence>
<protein>
    <submittedName>
        <fullName evidence="3">Uncharacterized protein</fullName>
    </submittedName>
</protein>
<feature type="chain" id="PRO_5007181638" evidence="2">
    <location>
        <begin position="29"/>
        <end position="527"/>
    </location>
</feature>
<sequence>MKNKQYLIGWVCFLLFFVFCGFAKPALAAPSKHVLLVYDSLNIAGKKENDVDALQRVLTSFGVEVQSVAVSDYVPGELLNDGYDSLISMVNWPEQAGVIASDFLADRVHFKGKQLHIGRNMRDDEKQYFSGTWKELSHRQYRLEDEKNRFSQVLPFQDQSVVLENTQGQTVGRLKTQELAPEEYPFGVIENGHAFLPMFERKGAVFLESLDVISQWLESEKMSRPFLTISDFNPLRDMSVATYLQEELVKTTYPYILSSTSVSQNNTILPYKLFTNALRAFASTGVIFLETPVVNNVDLNDQRALKQLMEQQISLLVDRHVYPVGISAPGYWNQDLQYQEDGLAISDTVILRENPPIERVFYRNQTGESITYKNALFDLPYDYLSGIEWTDKDNPNDYRFPMPTTISFSFPNSKKEVDHLIQEVKEAPIVFSVSEADQHFTVQTQTQKIEFRNNRFFLNNQIVNGLADTGASTVEKQRFTGLFSFFFSITNNILIGVVTLTLIILIILFMIGRKNYRSKYINKEEDK</sequence>
<dbReference type="AlphaFoldDB" id="A0A125W9X8"/>
<gene>
    <name evidence="3" type="ORF">HMPREF9498_00105</name>
</gene>
<evidence type="ECO:0000313" key="3">
    <source>
        <dbReference type="EMBL" id="EFM84130.1"/>
    </source>
</evidence>
<keyword evidence="1" id="KW-0472">Membrane</keyword>
<accession>A0A125W9X8</accession>
<dbReference type="GeneID" id="60893225"/>
<feature type="transmembrane region" description="Helical" evidence="1">
    <location>
        <begin position="482"/>
        <end position="511"/>
    </location>
</feature>
<comment type="caution">
    <text evidence="3">The sequence shown here is derived from an EMBL/GenBank/DDBJ whole genome shotgun (WGS) entry which is preliminary data.</text>
</comment>
<name>A0A125W9X8_ENTFL</name>
<keyword evidence="1" id="KW-1133">Transmembrane helix</keyword>
<reference evidence="3 4" key="1">
    <citation type="submission" date="2010-07" db="EMBL/GenBank/DDBJ databases">
        <authorList>
            <person name="Sid Ahmed O."/>
        </authorList>
    </citation>
    <scope>NUCLEOTIDE SEQUENCE [LARGE SCALE GENOMIC DNA]</scope>
    <source>
        <strain evidence="3 4">TX4248</strain>
    </source>
</reference>